<dbReference type="GO" id="GO:0046872">
    <property type="term" value="F:metal ion binding"/>
    <property type="evidence" value="ECO:0007669"/>
    <property type="project" value="UniProtKB-KW"/>
</dbReference>
<comment type="similarity">
    <text evidence="3">Belongs to the Nudix hydrolase family. NudC subfamily.</text>
</comment>
<comment type="cofactor">
    <cofactor evidence="2">
        <name>Zn(2+)</name>
        <dbReference type="ChEBI" id="CHEBI:29105"/>
    </cofactor>
</comment>
<evidence type="ECO:0000256" key="1">
    <source>
        <dbReference type="ARBA" id="ARBA00001946"/>
    </source>
</evidence>
<evidence type="ECO:0000313" key="13">
    <source>
        <dbReference type="Proteomes" id="UP001139028"/>
    </source>
</evidence>
<dbReference type="NCBIfam" id="NF001299">
    <property type="entry name" value="PRK00241.1"/>
    <property type="match status" value="1"/>
</dbReference>
<keyword evidence="5" id="KW-0479">Metal-binding</keyword>
<protein>
    <recommendedName>
        <fullName evidence="4">NAD(+) diphosphatase</fullName>
        <ecNumber evidence="4">3.6.1.22</ecNumber>
    </recommendedName>
</protein>
<evidence type="ECO:0000256" key="5">
    <source>
        <dbReference type="ARBA" id="ARBA00022723"/>
    </source>
</evidence>
<dbReference type="AlphaFoldDB" id="A0A9X2EJC1"/>
<evidence type="ECO:0000256" key="2">
    <source>
        <dbReference type="ARBA" id="ARBA00001947"/>
    </source>
</evidence>
<organism evidence="12 13">
    <name type="scientific">Microbulbifer okhotskensis</name>
    <dbReference type="NCBI Taxonomy" id="2926617"/>
    <lineage>
        <taxon>Bacteria</taxon>
        <taxon>Pseudomonadati</taxon>
        <taxon>Pseudomonadota</taxon>
        <taxon>Gammaproteobacteria</taxon>
        <taxon>Cellvibrionales</taxon>
        <taxon>Microbulbiferaceae</taxon>
        <taxon>Microbulbifer</taxon>
    </lineage>
</organism>
<dbReference type="InterPro" id="IPR000086">
    <property type="entry name" value="NUDIX_hydrolase_dom"/>
</dbReference>
<evidence type="ECO:0000256" key="6">
    <source>
        <dbReference type="ARBA" id="ARBA00022801"/>
    </source>
</evidence>
<dbReference type="InterPro" id="IPR015376">
    <property type="entry name" value="Znr_NADH_PPase"/>
</dbReference>
<dbReference type="GO" id="GO:0019677">
    <property type="term" value="P:NAD+ catabolic process"/>
    <property type="evidence" value="ECO:0007669"/>
    <property type="project" value="TreeGrafter"/>
</dbReference>
<evidence type="ECO:0000259" key="11">
    <source>
        <dbReference type="PROSITE" id="PS51462"/>
    </source>
</evidence>
<dbReference type="GO" id="GO:0035529">
    <property type="term" value="F:NADH pyrophosphatase activity"/>
    <property type="evidence" value="ECO:0007669"/>
    <property type="project" value="TreeGrafter"/>
</dbReference>
<dbReference type="EMBL" id="JALBWM010000007">
    <property type="protein sequence ID" value="MCO1333302.1"/>
    <property type="molecule type" value="Genomic_DNA"/>
</dbReference>
<dbReference type="Gene3D" id="3.90.79.20">
    <property type="match status" value="1"/>
</dbReference>
<dbReference type="Proteomes" id="UP001139028">
    <property type="component" value="Unassembled WGS sequence"/>
</dbReference>
<dbReference type="Pfam" id="PF09296">
    <property type="entry name" value="NUDIX-like"/>
    <property type="match status" value="1"/>
</dbReference>
<keyword evidence="13" id="KW-1185">Reference proteome</keyword>
<dbReference type="InterPro" id="IPR050241">
    <property type="entry name" value="NAD-cap_RNA_hydrolase_NudC"/>
</dbReference>
<evidence type="ECO:0000313" key="12">
    <source>
        <dbReference type="EMBL" id="MCO1333302.1"/>
    </source>
</evidence>
<dbReference type="GO" id="GO:0005829">
    <property type="term" value="C:cytosol"/>
    <property type="evidence" value="ECO:0007669"/>
    <property type="project" value="TreeGrafter"/>
</dbReference>
<keyword evidence="6 10" id="KW-0378">Hydrolase</keyword>
<dbReference type="InterPro" id="IPR020084">
    <property type="entry name" value="NUDIX_hydrolase_CS"/>
</dbReference>
<dbReference type="GO" id="GO:0006742">
    <property type="term" value="P:NADP+ catabolic process"/>
    <property type="evidence" value="ECO:0007669"/>
    <property type="project" value="TreeGrafter"/>
</dbReference>
<dbReference type="Pfam" id="PF09297">
    <property type="entry name" value="Zn_ribbon_NUD"/>
    <property type="match status" value="1"/>
</dbReference>
<evidence type="ECO:0000256" key="9">
    <source>
        <dbReference type="ARBA" id="ARBA00023679"/>
    </source>
</evidence>
<reference evidence="12" key="1">
    <citation type="journal article" date="2022" name="Arch. Microbiol.">
        <title>Microbulbifer okhotskensis sp. nov., isolated from a deep bottom sediment of the Okhotsk Sea.</title>
        <authorList>
            <person name="Romanenko L."/>
            <person name="Kurilenko V."/>
            <person name="Otstavnykh N."/>
            <person name="Velansky P."/>
            <person name="Isaeva M."/>
            <person name="Mikhailov V."/>
        </authorList>
    </citation>
    <scope>NUCLEOTIDE SEQUENCE</scope>
    <source>
        <strain evidence="12">OS29</strain>
    </source>
</reference>
<dbReference type="EC" id="3.6.1.22" evidence="4"/>
<dbReference type="InterPro" id="IPR020476">
    <property type="entry name" value="Nudix_hydrolase"/>
</dbReference>
<name>A0A9X2EJC1_9GAMM</name>
<dbReference type="RefSeq" id="WP_252464488.1">
    <property type="nucleotide sequence ID" value="NZ_JALBWM010000007.1"/>
</dbReference>
<proteinExistence type="inferred from homology"/>
<dbReference type="CDD" id="cd03429">
    <property type="entry name" value="NUDIX_NADH_pyrophosphatase_Nudt13"/>
    <property type="match status" value="1"/>
</dbReference>
<dbReference type="PROSITE" id="PS51462">
    <property type="entry name" value="NUDIX"/>
    <property type="match status" value="1"/>
</dbReference>
<comment type="catalytic activity">
    <reaction evidence="9">
        <text>a 5'-end NAD(+)-phospho-ribonucleoside in mRNA + H2O = a 5'-end phospho-adenosine-phospho-ribonucleoside in mRNA + beta-nicotinamide D-ribonucleotide + 2 H(+)</text>
        <dbReference type="Rhea" id="RHEA:60876"/>
        <dbReference type="Rhea" id="RHEA-COMP:15698"/>
        <dbReference type="Rhea" id="RHEA-COMP:15719"/>
        <dbReference type="ChEBI" id="CHEBI:14649"/>
        <dbReference type="ChEBI" id="CHEBI:15377"/>
        <dbReference type="ChEBI" id="CHEBI:15378"/>
        <dbReference type="ChEBI" id="CHEBI:144029"/>
        <dbReference type="ChEBI" id="CHEBI:144051"/>
    </reaction>
    <physiologicalReaction direction="left-to-right" evidence="9">
        <dbReference type="Rhea" id="RHEA:60877"/>
    </physiologicalReaction>
</comment>
<feature type="domain" description="Nudix hydrolase" evidence="11">
    <location>
        <begin position="138"/>
        <end position="263"/>
    </location>
</feature>
<comment type="cofactor">
    <cofactor evidence="1">
        <name>Mg(2+)</name>
        <dbReference type="ChEBI" id="CHEBI:18420"/>
    </cofactor>
</comment>
<dbReference type="InterPro" id="IPR049734">
    <property type="entry name" value="NudC-like_C"/>
</dbReference>
<evidence type="ECO:0000256" key="8">
    <source>
        <dbReference type="ARBA" id="ARBA00023027"/>
    </source>
</evidence>
<dbReference type="PROSITE" id="PS00893">
    <property type="entry name" value="NUDIX_BOX"/>
    <property type="match status" value="1"/>
</dbReference>
<dbReference type="Gene3D" id="3.90.79.10">
    <property type="entry name" value="Nucleoside Triphosphate Pyrophosphohydrolase"/>
    <property type="match status" value="1"/>
</dbReference>
<dbReference type="InterPro" id="IPR015375">
    <property type="entry name" value="NADH_PPase-like_N"/>
</dbReference>
<dbReference type="PRINTS" id="PR00502">
    <property type="entry name" value="NUDIXFAMILY"/>
</dbReference>
<evidence type="ECO:0000256" key="10">
    <source>
        <dbReference type="RuleBase" id="RU003476"/>
    </source>
</evidence>
<comment type="caution">
    <text evidence="12">The sequence shown here is derived from an EMBL/GenBank/DDBJ whole genome shotgun (WGS) entry which is preliminary data.</text>
</comment>
<accession>A0A9X2EJC1</accession>
<keyword evidence="8" id="KW-0520">NAD</keyword>
<dbReference type="PANTHER" id="PTHR42904:SF6">
    <property type="entry name" value="NAD-CAPPED RNA HYDROLASE NUDT12"/>
    <property type="match status" value="1"/>
</dbReference>
<dbReference type="Pfam" id="PF00293">
    <property type="entry name" value="NUDIX"/>
    <property type="match status" value="1"/>
</dbReference>
<evidence type="ECO:0000256" key="4">
    <source>
        <dbReference type="ARBA" id="ARBA00012381"/>
    </source>
</evidence>
<sequence>MADRFVPAGNVWAVPEFAQHIIIAEGLILCRDDLFLHNTEVLASEAVRSSHYLGELSGQACGVHVVSRQIEIVGYEWRNLRSLLTRVEESLFALAGRALQISHWDGQHQFCGRCGTPTIYHPSDRARTCSACDLTVYPRISPCVIMLVTRGQECLLARHASHRNAMYTALAGFIEPGESAEQALAREVQEEVGLSVGELKYVGSQSWPFPGQLMIGYLAEWQGGDLCLDPNEIEEAEWFHYLSLPAIPPVQTLSGRLIHTFAEMVAAKRR</sequence>
<evidence type="ECO:0000256" key="3">
    <source>
        <dbReference type="ARBA" id="ARBA00009595"/>
    </source>
</evidence>
<dbReference type="InterPro" id="IPR015797">
    <property type="entry name" value="NUDIX_hydrolase-like_dom_sf"/>
</dbReference>
<dbReference type="SUPFAM" id="SSF55811">
    <property type="entry name" value="Nudix"/>
    <property type="match status" value="2"/>
</dbReference>
<evidence type="ECO:0000256" key="7">
    <source>
        <dbReference type="ARBA" id="ARBA00022842"/>
    </source>
</evidence>
<gene>
    <name evidence="12" type="primary">nudC</name>
    <name evidence="12" type="ORF">MO867_03015</name>
</gene>
<keyword evidence="7" id="KW-0460">Magnesium</keyword>
<dbReference type="PANTHER" id="PTHR42904">
    <property type="entry name" value="NUDIX HYDROLASE, NUDC SUBFAMILY"/>
    <property type="match status" value="1"/>
</dbReference>